<dbReference type="EMBL" id="WQMT02000007">
    <property type="protein sequence ID" value="KAG9221308.1"/>
    <property type="molecule type" value="Genomic_DNA"/>
</dbReference>
<dbReference type="Proteomes" id="UP000824881">
    <property type="component" value="Unassembled WGS sequence"/>
</dbReference>
<comment type="caution">
    <text evidence="1">The sequence shown here is derived from an EMBL/GenBank/DDBJ whole genome shotgun (WGS) entry which is preliminary data.</text>
</comment>
<organism evidence="1 2">
    <name type="scientific">Pleurotus cornucopiae</name>
    <name type="common">Cornucopia mushroom</name>
    <dbReference type="NCBI Taxonomy" id="5321"/>
    <lineage>
        <taxon>Eukaryota</taxon>
        <taxon>Fungi</taxon>
        <taxon>Dikarya</taxon>
        <taxon>Basidiomycota</taxon>
        <taxon>Agaricomycotina</taxon>
        <taxon>Agaricomycetes</taxon>
        <taxon>Agaricomycetidae</taxon>
        <taxon>Agaricales</taxon>
        <taxon>Pleurotineae</taxon>
        <taxon>Pleurotaceae</taxon>
        <taxon>Pleurotus</taxon>
    </lineage>
</organism>
<sequence>MSSAITFNEPMISPKDRVAPSKLSIEALLIDEPMDASPPPNTPATAALEEYGQESMLQSRPFLMFKPREFLPALKICTGMFLPDDQPVMAAPPNSPTTSHRAKFEDEDEMALLPWAVALRASGLDGGEEAFHADYANSSNLRNPSQVFSPANSIFTDDGSSTSSGDEATGGCQMSR</sequence>
<accession>A0ACB7IUW7</accession>
<protein>
    <submittedName>
        <fullName evidence="1">Uncharacterized protein</fullName>
    </submittedName>
</protein>
<evidence type="ECO:0000313" key="2">
    <source>
        <dbReference type="Proteomes" id="UP000824881"/>
    </source>
</evidence>
<gene>
    <name evidence="1" type="ORF">CCMSSC00406_0009419</name>
</gene>
<keyword evidence="2" id="KW-1185">Reference proteome</keyword>
<evidence type="ECO:0000313" key="1">
    <source>
        <dbReference type="EMBL" id="KAG9221308.1"/>
    </source>
</evidence>
<name>A0ACB7IUW7_PLECO</name>
<reference evidence="1 2" key="1">
    <citation type="journal article" date="2021" name="Appl. Environ. Microbiol.">
        <title>Genetic linkage and physical mapping for an oyster mushroom Pleurotus cornucopiae and QTL analysis for the trait cap color.</title>
        <authorList>
            <person name="Zhang Y."/>
            <person name="Gao W."/>
            <person name="Sonnenberg A."/>
            <person name="Chen Q."/>
            <person name="Zhang J."/>
            <person name="Huang C."/>
        </authorList>
    </citation>
    <scope>NUCLEOTIDE SEQUENCE [LARGE SCALE GENOMIC DNA]</scope>
    <source>
        <strain evidence="1">CCMSSC00406</strain>
    </source>
</reference>
<proteinExistence type="predicted"/>